<evidence type="ECO:0000313" key="7">
    <source>
        <dbReference type="EMBL" id="SMQ44830.1"/>
    </source>
</evidence>
<feature type="transmembrane region" description="Helical" evidence="5">
    <location>
        <begin position="297"/>
        <end position="317"/>
    </location>
</feature>
<reference evidence="7" key="1">
    <citation type="submission" date="2017-05" db="EMBL/GenBank/DDBJ databases">
        <authorList>
            <person name="Song R."/>
            <person name="Chenine A.L."/>
            <person name="Ruprecht R.M."/>
        </authorList>
    </citation>
    <scope>NUCLEOTIDE SEQUENCE</scope>
</reference>
<dbReference type="Pfam" id="PF07690">
    <property type="entry name" value="MFS_1"/>
    <property type="match status" value="1"/>
</dbReference>
<dbReference type="InterPro" id="IPR011701">
    <property type="entry name" value="MFS"/>
</dbReference>
<proteinExistence type="predicted"/>
<keyword evidence="4 5" id="KW-0472">Membrane</keyword>
<dbReference type="GO" id="GO:0022857">
    <property type="term" value="F:transmembrane transporter activity"/>
    <property type="evidence" value="ECO:0007669"/>
    <property type="project" value="InterPro"/>
</dbReference>
<evidence type="ECO:0000256" key="4">
    <source>
        <dbReference type="ARBA" id="ARBA00023136"/>
    </source>
</evidence>
<name>A0A238HJ98_BLAEM</name>
<dbReference type="InterPro" id="IPR036259">
    <property type="entry name" value="MFS_trans_sf"/>
</dbReference>
<gene>
    <name evidence="7" type="primary">Pho84-1</name>
</gene>
<feature type="transmembrane region" description="Helical" evidence="5">
    <location>
        <begin position="166"/>
        <end position="193"/>
    </location>
</feature>
<dbReference type="GO" id="GO:0016020">
    <property type="term" value="C:membrane"/>
    <property type="evidence" value="ECO:0007669"/>
    <property type="project" value="UniProtKB-SubCell"/>
</dbReference>
<protein>
    <submittedName>
        <fullName evidence="7">High-affinity phosphate transporter</fullName>
    </submittedName>
</protein>
<feature type="transmembrane region" description="Helical" evidence="5">
    <location>
        <begin position="74"/>
        <end position="94"/>
    </location>
</feature>
<feature type="transmembrane region" description="Helical" evidence="5">
    <location>
        <begin position="397"/>
        <end position="414"/>
    </location>
</feature>
<dbReference type="EMBL" id="LT853578">
    <property type="protein sequence ID" value="SMQ44830.1"/>
    <property type="molecule type" value="Genomic_DNA"/>
</dbReference>
<evidence type="ECO:0000256" key="5">
    <source>
        <dbReference type="SAM" id="Phobius"/>
    </source>
</evidence>
<dbReference type="PROSITE" id="PS50850">
    <property type="entry name" value="MFS"/>
    <property type="match status" value="1"/>
</dbReference>
<keyword evidence="2 5" id="KW-0812">Transmembrane</keyword>
<evidence type="ECO:0000256" key="3">
    <source>
        <dbReference type="ARBA" id="ARBA00022989"/>
    </source>
</evidence>
<comment type="subcellular location">
    <subcellularLocation>
        <location evidence="1">Membrane</location>
        <topology evidence="1">Multi-pass membrane protein</topology>
    </subcellularLocation>
</comment>
<organism evidence="7">
    <name type="scientific">Blastocladiella emersonii</name>
    <name type="common">Aquatic fungus</name>
    <dbReference type="NCBI Taxonomy" id="4808"/>
    <lineage>
        <taxon>Eukaryota</taxon>
        <taxon>Fungi</taxon>
        <taxon>Fungi incertae sedis</taxon>
        <taxon>Blastocladiomycota</taxon>
        <taxon>Blastocladiomycetes</taxon>
        <taxon>Blastocladiales</taxon>
        <taxon>Blastocladiaceae</taxon>
        <taxon>Blastocladiella</taxon>
    </lineage>
</organism>
<feature type="transmembrane region" description="Helical" evidence="5">
    <location>
        <begin position="466"/>
        <end position="487"/>
    </location>
</feature>
<dbReference type="Gene3D" id="1.20.1250.20">
    <property type="entry name" value="MFS general substrate transporter like domains"/>
    <property type="match status" value="2"/>
</dbReference>
<dbReference type="InterPro" id="IPR020846">
    <property type="entry name" value="MFS_dom"/>
</dbReference>
<accession>A0A238HJ98</accession>
<feature type="transmembrane region" description="Helical" evidence="5">
    <location>
        <begin position="127"/>
        <end position="145"/>
    </location>
</feature>
<evidence type="ECO:0000256" key="2">
    <source>
        <dbReference type="ARBA" id="ARBA00022692"/>
    </source>
</evidence>
<dbReference type="AlphaFoldDB" id="A0A238HJ98"/>
<feature type="transmembrane region" description="Helical" evidence="5">
    <location>
        <begin position="372"/>
        <end position="391"/>
    </location>
</feature>
<feature type="domain" description="Major facilitator superfamily (MFS) profile" evidence="6">
    <location>
        <begin position="24"/>
        <end position="490"/>
    </location>
</feature>
<dbReference type="PANTHER" id="PTHR24064">
    <property type="entry name" value="SOLUTE CARRIER FAMILY 22 MEMBER"/>
    <property type="match status" value="1"/>
</dbReference>
<sequence>MTNAAAAEFAELDSGKATRINFKTIFVSGIGFATDAFDIFVVNLAIPMIAYSWFFVPNSNPAKASDMPKTTTSLLKAATQAGTLIGQLTFGYLADRFGRRAIFSLVLIIMIVATINTSTAADTKTPIGIGPILAFWRFVLGVGIGGDYPLSASVSSENSVTKTRGLGLAAVFAMQGVGILVASLAGVLTILGSKPYLMPPPDNQAAYTQGFDGVWRILLFLGVIPALVGLYHRLQTPESESFKAVKAAEEAMKNGDEEVMLDLAANARQPGEPGYLQEKYAHLEFKQVFGNFKNGKVLAATAGCWFLLDVGFYGVQLNQSDLLKFMGYDSGANAYEYFLNLSIGNLILSLCGTVPGYWFTVFLIEKMGRIKIQLMGFTFLTAIFLVLTIFFNQLKGTVWFLVICGAANFFFNFGPNATTYVLPAEVFPTKFRSRCHGVSAAAGKAGAIVAAFGFDQLKGKDGEHMSLILGIFTACMIGGLLLTFWLPEPKGKSLEEMGDLFYSPEVVDHFDSYRPTQKVKEIV</sequence>
<feature type="transmembrane region" description="Helical" evidence="5">
    <location>
        <begin position="25"/>
        <end position="54"/>
    </location>
</feature>
<dbReference type="CDD" id="cd17364">
    <property type="entry name" value="MFS_PhT"/>
    <property type="match status" value="1"/>
</dbReference>
<feature type="transmembrane region" description="Helical" evidence="5">
    <location>
        <begin position="337"/>
        <end position="360"/>
    </location>
</feature>
<evidence type="ECO:0000259" key="6">
    <source>
        <dbReference type="PROSITE" id="PS50850"/>
    </source>
</evidence>
<keyword evidence="3 5" id="KW-1133">Transmembrane helix</keyword>
<feature type="transmembrane region" description="Helical" evidence="5">
    <location>
        <begin position="435"/>
        <end position="454"/>
    </location>
</feature>
<dbReference type="SUPFAM" id="SSF103473">
    <property type="entry name" value="MFS general substrate transporter"/>
    <property type="match status" value="1"/>
</dbReference>
<feature type="transmembrane region" description="Helical" evidence="5">
    <location>
        <begin position="101"/>
        <end position="121"/>
    </location>
</feature>
<evidence type="ECO:0000256" key="1">
    <source>
        <dbReference type="ARBA" id="ARBA00004141"/>
    </source>
</evidence>
<feature type="transmembrane region" description="Helical" evidence="5">
    <location>
        <begin position="213"/>
        <end position="231"/>
    </location>
</feature>